<dbReference type="Proteomes" id="UP001596003">
    <property type="component" value="Unassembled WGS sequence"/>
</dbReference>
<proteinExistence type="predicted"/>
<evidence type="ECO:0000313" key="1">
    <source>
        <dbReference type="EMBL" id="MFC4479336.1"/>
    </source>
</evidence>
<dbReference type="RefSeq" id="WP_379800644.1">
    <property type="nucleotide sequence ID" value="NZ_JBHSFY010000014.1"/>
</dbReference>
<evidence type="ECO:0008006" key="3">
    <source>
        <dbReference type="Google" id="ProtNLM"/>
    </source>
</evidence>
<organism evidence="1 2">
    <name type="scientific">Flavobacterium chungangensis</name>
    <dbReference type="NCBI Taxonomy" id="2708132"/>
    <lineage>
        <taxon>Bacteria</taxon>
        <taxon>Pseudomonadati</taxon>
        <taxon>Bacteroidota</taxon>
        <taxon>Flavobacteriia</taxon>
        <taxon>Flavobacteriales</taxon>
        <taxon>Flavobacteriaceae</taxon>
        <taxon>Flavobacterium</taxon>
    </lineage>
</organism>
<name>A0ABV8ZII9_9FLAO</name>
<protein>
    <recommendedName>
        <fullName evidence="3">SMI1/KNR4 family protein</fullName>
    </recommendedName>
</protein>
<comment type="caution">
    <text evidence="1">The sequence shown here is derived from an EMBL/GenBank/DDBJ whole genome shotgun (WGS) entry which is preliminary data.</text>
</comment>
<gene>
    <name evidence="1" type="ORF">ACFO3N_19820</name>
</gene>
<reference evidence="2" key="1">
    <citation type="journal article" date="2019" name="Int. J. Syst. Evol. Microbiol.">
        <title>The Global Catalogue of Microorganisms (GCM) 10K type strain sequencing project: providing services to taxonomists for standard genome sequencing and annotation.</title>
        <authorList>
            <consortium name="The Broad Institute Genomics Platform"/>
            <consortium name="The Broad Institute Genome Sequencing Center for Infectious Disease"/>
            <person name="Wu L."/>
            <person name="Ma J."/>
        </authorList>
    </citation>
    <scope>NUCLEOTIDE SEQUENCE [LARGE SCALE GENOMIC DNA]</scope>
    <source>
        <strain evidence="2">NBRC 103627</strain>
    </source>
</reference>
<sequence>MDNKLFELEKQLEDYSGYCQLDIESGLLFPENFRQIYKYKIFGDNLLSIPANLIIDGDDDEFEKPFSFLNTSEELDVFEKEFRSEISDHFIQIGHLYNCTELVLLNKIKNTVHVFHVSDIADKDWLNYKLENGICNLDEFVNSIRPQTVCCLINPKDYSEWDIFEIRNETELKTERELMEFNDKKTVNEEYIEQVKKSLEKGFDINYAPQSVLLNFKK</sequence>
<evidence type="ECO:0000313" key="2">
    <source>
        <dbReference type="Proteomes" id="UP001596003"/>
    </source>
</evidence>
<dbReference type="EMBL" id="JBHSFY010000014">
    <property type="protein sequence ID" value="MFC4479336.1"/>
    <property type="molecule type" value="Genomic_DNA"/>
</dbReference>
<keyword evidence="2" id="KW-1185">Reference proteome</keyword>
<accession>A0ABV8ZII9</accession>